<protein>
    <submittedName>
        <fullName evidence="2">Rhodanese-like domain-containing protein</fullName>
    </submittedName>
</protein>
<name>A0A1M7YCM0_9BACT</name>
<dbReference type="STRING" id="1121416.SAMN02745220_03338"/>
<dbReference type="SUPFAM" id="SSF52821">
    <property type="entry name" value="Rhodanese/Cell cycle control phosphatase"/>
    <property type="match status" value="2"/>
</dbReference>
<dbReference type="Gene3D" id="3.40.250.10">
    <property type="entry name" value="Rhodanese-like domain"/>
    <property type="match status" value="2"/>
</dbReference>
<accession>A0A1M7YCM0</accession>
<feature type="domain" description="Rhodanese" evidence="1">
    <location>
        <begin position="1"/>
        <end position="32"/>
    </location>
</feature>
<gene>
    <name evidence="2" type="ORF">SAMN02745220_03338</name>
</gene>
<dbReference type="OrthoDB" id="5420998at2"/>
<dbReference type="Proteomes" id="UP000184603">
    <property type="component" value="Unassembled WGS sequence"/>
</dbReference>
<evidence type="ECO:0000259" key="1">
    <source>
        <dbReference type="PROSITE" id="PS50206"/>
    </source>
</evidence>
<feature type="domain" description="Rhodanese" evidence="1">
    <location>
        <begin position="116"/>
        <end position="163"/>
    </location>
</feature>
<keyword evidence="3" id="KW-1185">Reference proteome</keyword>
<dbReference type="RefSeq" id="WP_073614799.1">
    <property type="nucleotide sequence ID" value="NZ_FRFE01000017.1"/>
</dbReference>
<evidence type="ECO:0000313" key="3">
    <source>
        <dbReference type="Proteomes" id="UP000184603"/>
    </source>
</evidence>
<evidence type="ECO:0000313" key="2">
    <source>
        <dbReference type="EMBL" id="SHO50258.1"/>
    </source>
</evidence>
<reference evidence="2 3" key="1">
    <citation type="submission" date="2016-12" db="EMBL/GenBank/DDBJ databases">
        <authorList>
            <person name="Song W.-J."/>
            <person name="Kurnit D.M."/>
        </authorList>
    </citation>
    <scope>NUCLEOTIDE SEQUENCE [LARGE SCALE GENOMIC DNA]</scope>
    <source>
        <strain evidence="2 3">DSM 18488</strain>
    </source>
</reference>
<sequence>MAVAIKEYGYTNVKIYNGGLKDWIGAGLPVVSDEKLPEYKTIFLSAEDVKQRMGVAEKSGCLSENGLPLLTLLDLRTERVPEGAEAPLVIRSSCQTVSGFLDDLQRDDFRKKIPVDSPIIVITETGNRDEYAARYLHKYGYNQVFGLQYGMRGWIKADYPTVSLEKQ</sequence>
<dbReference type="InterPro" id="IPR036873">
    <property type="entry name" value="Rhodanese-like_dom_sf"/>
</dbReference>
<organism evidence="2 3">
    <name type="scientific">Desulfopila aestuarii DSM 18488</name>
    <dbReference type="NCBI Taxonomy" id="1121416"/>
    <lineage>
        <taxon>Bacteria</taxon>
        <taxon>Pseudomonadati</taxon>
        <taxon>Thermodesulfobacteriota</taxon>
        <taxon>Desulfobulbia</taxon>
        <taxon>Desulfobulbales</taxon>
        <taxon>Desulfocapsaceae</taxon>
        <taxon>Desulfopila</taxon>
    </lineage>
</organism>
<dbReference type="EMBL" id="FRFE01000017">
    <property type="protein sequence ID" value="SHO50258.1"/>
    <property type="molecule type" value="Genomic_DNA"/>
</dbReference>
<dbReference type="CDD" id="cd00158">
    <property type="entry name" value="RHOD"/>
    <property type="match status" value="1"/>
</dbReference>
<dbReference type="InterPro" id="IPR001763">
    <property type="entry name" value="Rhodanese-like_dom"/>
</dbReference>
<dbReference type="Pfam" id="PF00581">
    <property type="entry name" value="Rhodanese"/>
    <property type="match status" value="1"/>
</dbReference>
<dbReference type="PROSITE" id="PS50206">
    <property type="entry name" value="RHODANESE_3"/>
    <property type="match status" value="2"/>
</dbReference>
<proteinExistence type="predicted"/>
<dbReference type="AlphaFoldDB" id="A0A1M7YCM0"/>